<evidence type="ECO:0000313" key="2">
    <source>
        <dbReference type="EMBL" id="CAL1602340.1"/>
    </source>
</evidence>
<dbReference type="Proteomes" id="UP001497482">
    <property type="component" value="Chromosome 3"/>
</dbReference>
<evidence type="ECO:0000313" key="3">
    <source>
        <dbReference type="Proteomes" id="UP001497482"/>
    </source>
</evidence>
<name>A0AAV2LQ22_KNICA</name>
<protein>
    <submittedName>
        <fullName evidence="2">Uncharacterized protein</fullName>
    </submittedName>
</protein>
<gene>
    <name evidence="2" type="ORF">KC01_LOCUS30126</name>
</gene>
<evidence type="ECO:0000256" key="1">
    <source>
        <dbReference type="SAM" id="MobiDB-lite"/>
    </source>
</evidence>
<accession>A0AAV2LQ22</accession>
<feature type="region of interest" description="Disordered" evidence="1">
    <location>
        <begin position="43"/>
        <end position="76"/>
    </location>
</feature>
<dbReference type="EMBL" id="OZ035825">
    <property type="protein sequence ID" value="CAL1602340.1"/>
    <property type="molecule type" value="Genomic_DNA"/>
</dbReference>
<organism evidence="2 3">
    <name type="scientific">Knipowitschia caucasica</name>
    <name type="common">Caucasian dwarf goby</name>
    <name type="synonym">Pomatoschistus caucasicus</name>
    <dbReference type="NCBI Taxonomy" id="637954"/>
    <lineage>
        <taxon>Eukaryota</taxon>
        <taxon>Metazoa</taxon>
        <taxon>Chordata</taxon>
        <taxon>Craniata</taxon>
        <taxon>Vertebrata</taxon>
        <taxon>Euteleostomi</taxon>
        <taxon>Actinopterygii</taxon>
        <taxon>Neopterygii</taxon>
        <taxon>Teleostei</taxon>
        <taxon>Neoteleostei</taxon>
        <taxon>Acanthomorphata</taxon>
        <taxon>Gobiaria</taxon>
        <taxon>Gobiiformes</taxon>
        <taxon>Gobioidei</taxon>
        <taxon>Gobiidae</taxon>
        <taxon>Gobiinae</taxon>
        <taxon>Knipowitschia</taxon>
    </lineage>
</organism>
<proteinExistence type="predicted"/>
<dbReference type="AlphaFoldDB" id="A0AAV2LQ22"/>
<reference evidence="2 3" key="1">
    <citation type="submission" date="2024-04" db="EMBL/GenBank/DDBJ databases">
        <authorList>
            <person name="Waldvogel A.-M."/>
            <person name="Schoenle A."/>
        </authorList>
    </citation>
    <scope>NUCLEOTIDE SEQUENCE [LARGE SCALE GENOMIC DNA]</scope>
</reference>
<sequence length="316" mass="35392">MATHDQRPPQDIDWKEQLKREIMDDVQAQMKGLTKDIVAELKPLLQSASPQPSSPNPTWNRPYSPRPYNDRDEQGRPICHRCRKAGSLLSPGPFNKQRAWRDAFATCRHIEVAPAGDGLIGHVRLASKRNVTVPPKSRFKKLGRLYYIDDSDVHGTNDLALTVEEDGVVQVALVNANVEPLSSELPAEKSILGDRPDLSAQQQGELHALLQKWESVFAQHKEDFGRTNIVQHRIPTGDAAPTRERYRPIPPMLYKEMKTLLAGLEICAGRKEQARFGGKLRGQIEQWESEELSLSVSTAKRSTPLYGVALGLSGWV</sequence>
<keyword evidence="3" id="KW-1185">Reference proteome</keyword>